<evidence type="ECO:0000313" key="2">
    <source>
        <dbReference type="EMBL" id="AGS52061.1"/>
    </source>
</evidence>
<accession>A0A806JYJ2</accession>
<keyword evidence="1" id="KW-1133">Transmembrane helix</keyword>
<sequence length="1535" mass="171198">MDNSGKKPDGTPQGRSHKRLIYRRRLVYHSILIRFLVFFGLIGLSAAIMRPVHNTIYAEMNRIRSDFIVKVEDLTGFKLKYSSIRPTIFGSFDIRNLRLVKDKDQFLSIPRARINFSFLNILKGKTTAIYSIQLDRAAVVLDLEKDKALIDTILSLNKNNNDASQSFGQIAEFFSGNPDFRIRDFLISITGGDTNYLIRDLNIDITADNTDGTDGPEIFLAGKFNTEIKKENIFNRTYAVKTTVEVNGTFSVNLEEGRADIDFSNITGSEIEENKVNVSFFKSISNMFSGKNKDFSGIDQNEKVVFEINPLKFGFVFSGRTVNLNALSGGEQYNAFFNYNTDTGDLFTSLNCTQFNPAGIIAFQNVNRDINRLFSMTVNGSATYQSDNSGSMQYNINFNGLNLANKADYFVLRTHGSEKLFVFDEFKLYSSPVAGSDNILFHGKMELAGRVGFSPLIPAGIITFDKFSLGTNNTFNGIFNVSTQKEEIRIAGNNVTMGHAALENMNIYLQPSGKELSITLSSYCDKSGAIELFTNYNYRPKQMEVSLALNNLSIASIPEMASPFVKNMSIPGFIYPFAGNSVIDAEIFFTTDFNQFVYNAPNIVFKAGNVTGVLSVSGTDKKFTLSDSTISRDGRDLVISSNVNFANPMDLGFTFNANYQNLSWKIEGQVLDRTTLTARDPNGLHAYGSISDKGAVSGYLEGIDFPVPAIDKTVYLNFYGSLRYTSKDFWIFNLAHLRAHDYTTEAGRNIFSVSGLADQDGAGFRDILFNDDAGFLAGGLNFSWDPDFSYVQFLLNMTDGRAAGENYSVDGMFRKNELRSKASLSNMRLDRFIKGKGAMVLNGNADIVWDSVNSFSANLNITSMNAKYKNVPVEAQAAVLLTEKEFNINNLKIDYSGLKTEVSRLVLNIEQGKTNADANINGFVSDRRLEGNIVIDAEFNNIDSWAQIKNTLDSLNGTVLAKNIHYGNKESEPVIFEFFTDRGAFTVLAGVLRQEGRQNMLQAEMDNKGNFFASLSSPLPVRSTVAGVYKEGLLDAHCNDFYMDLSALWELLPPAPGFGITGGYITGRLDIRGPLVNPNFYGQARGTSIRMLVPDFISQEIKPVPFNAVLEGNELSFESVQMAVGNGRGTVDGWLRFENWVPKNTGLDIKIPRNTPVPYAFNLSGFQAKGDASGSLLFVLENNAMEVTGELYANNAELGVSIDDTMVRPGELNVNQNIPAIINLTVTTGSAVEFIWPNVNMPILRANPELGTVVTVFADSQLGQYTVNSDVVIRSGELYYFDRNFYIRRGNLVFRESEQQFNPRISARAEIRDRTDSGPVTISMVIDNEPLLSFVPRFEANPSLTQLEIYTLLGHNVYAFGGGEDAETTQRFLINSGTDLLTQLVVNSEFFNQFIAVRQFERTVRNVLNLDVFSVRTRFLQNAVATNVSALGQNQGQNANQNQNPVDRNTRVGNYFDNTTVFVGKYVGQDMFIQGVLSMRYDENQQNITGLKFEPDIGIELQSPLFNIRWDFFPYSPENWWVNDNSITLMWSRSF</sequence>
<feature type="transmembrane region" description="Helical" evidence="1">
    <location>
        <begin position="26"/>
        <end position="49"/>
    </location>
</feature>
<keyword evidence="1" id="KW-0812">Transmembrane</keyword>
<organism evidence="2">
    <name type="scientific">uncultured bacterium contig00024</name>
    <dbReference type="NCBI Taxonomy" id="1181513"/>
    <lineage>
        <taxon>Bacteria</taxon>
        <taxon>environmental samples</taxon>
    </lineage>
</organism>
<dbReference type="EMBL" id="JQ844181">
    <property type="protein sequence ID" value="AGS52061.1"/>
    <property type="molecule type" value="Genomic_DNA"/>
</dbReference>
<evidence type="ECO:0008006" key="3">
    <source>
        <dbReference type="Google" id="ProtNLM"/>
    </source>
</evidence>
<reference evidence="2" key="1">
    <citation type="submission" date="2012-03" db="EMBL/GenBank/DDBJ databases">
        <title>Functional metagenomics reveals considerable lignocellulase gene clusters in the gut microbiome of a wood-feeding higher termite.</title>
        <authorList>
            <person name="Liu N."/>
        </authorList>
    </citation>
    <scope>NUCLEOTIDE SEQUENCE</scope>
</reference>
<proteinExistence type="predicted"/>
<evidence type="ECO:0000256" key="1">
    <source>
        <dbReference type="SAM" id="Phobius"/>
    </source>
</evidence>
<protein>
    <recommendedName>
        <fullName evidence="3">Translocation/assembly module TamB</fullName>
    </recommendedName>
</protein>
<keyword evidence="1" id="KW-0472">Membrane</keyword>
<name>A0A806JYJ2_9BACT</name>